<feature type="compositionally biased region" description="Low complexity" evidence="4">
    <location>
        <begin position="666"/>
        <end position="680"/>
    </location>
</feature>
<keyword evidence="1" id="KW-0677">Repeat</keyword>
<evidence type="ECO:0000259" key="5">
    <source>
        <dbReference type="PROSITE" id="PS50102"/>
    </source>
</evidence>
<feature type="compositionally biased region" description="Basic and acidic residues" evidence="4">
    <location>
        <begin position="54"/>
        <end position="63"/>
    </location>
</feature>
<feature type="region of interest" description="Disordered" evidence="4">
    <location>
        <begin position="19"/>
        <end position="96"/>
    </location>
</feature>
<dbReference type="Proteomes" id="UP000014071">
    <property type="component" value="Unassembled WGS sequence"/>
</dbReference>
<evidence type="ECO:0000313" key="6">
    <source>
        <dbReference type="EMBL" id="GAC97584.1"/>
    </source>
</evidence>
<proteinExistence type="predicted"/>
<dbReference type="Gene3D" id="3.30.70.330">
    <property type="match status" value="2"/>
</dbReference>
<feature type="compositionally biased region" description="Basic and acidic residues" evidence="4">
    <location>
        <begin position="603"/>
        <end position="613"/>
    </location>
</feature>
<keyword evidence="7" id="KW-1185">Reference proteome</keyword>
<dbReference type="PROSITE" id="PS50102">
    <property type="entry name" value="RRM"/>
    <property type="match status" value="2"/>
</dbReference>
<reference evidence="7" key="1">
    <citation type="journal article" date="2013" name="Genome Announc.">
        <title>Draft genome sequence of the basidiomycetous yeast-like fungus Pseudozyma hubeiensis SY62, which produces an abundant amount of the biosurfactant mannosylerythritol lipids.</title>
        <authorList>
            <person name="Konishi M."/>
            <person name="Hatada Y."/>
            <person name="Horiuchi J."/>
        </authorList>
    </citation>
    <scope>NUCLEOTIDE SEQUENCE [LARGE SCALE GENOMIC DNA]</scope>
    <source>
        <strain evidence="7">SY62</strain>
    </source>
</reference>
<dbReference type="GO" id="GO:0003723">
    <property type="term" value="F:RNA binding"/>
    <property type="evidence" value="ECO:0007669"/>
    <property type="project" value="UniProtKB-UniRule"/>
</dbReference>
<dbReference type="GO" id="GO:1990904">
    <property type="term" value="C:ribonucleoprotein complex"/>
    <property type="evidence" value="ECO:0007669"/>
    <property type="project" value="InterPro"/>
</dbReference>
<feature type="domain" description="RRM" evidence="5">
    <location>
        <begin position="221"/>
        <end position="294"/>
    </location>
</feature>
<dbReference type="PANTHER" id="PTHR24012">
    <property type="entry name" value="RNA BINDING PROTEIN"/>
    <property type="match status" value="1"/>
</dbReference>
<evidence type="ECO:0000313" key="7">
    <source>
        <dbReference type="Proteomes" id="UP000014071"/>
    </source>
</evidence>
<dbReference type="PRINTS" id="PR00961">
    <property type="entry name" value="HUDSXLRNA"/>
</dbReference>
<evidence type="ECO:0000256" key="2">
    <source>
        <dbReference type="ARBA" id="ARBA00022884"/>
    </source>
</evidence>
<dbReference type="RefSeq" id="XP_012191171.1">
    <property type="nucleotide sequence ID" value="XM_012335781.1"/>
</dbReference>
<feature type="domain" description="RRM" evidence="5">
    <location>
        <begin position="309"/>
        <end position="387"/>
    </location>
</feature>
<dbReference type="SMART" id="SM00360">
    <property type="entry name" value="RRM"/>
    <property type="match status" value="2"/>
</dbReference>
<dbReference type="Pfam" id="PF00076">
    <property type="entry name" value="RRM_1"/>
    <property type="match status" value="2"/>
</dbReference>
<evidence type="ECO:0000256" key="4">
    <source>
        <dbReference type="SAM" id="MobiDB-lite"/>
    </source>
</evidence>
<dbReference type="InterPro" id="IPR000504">
    <property type="entry name" value="RRM_dom"/>
</dbReference>
<name>R9P8B5_PSEHS</name>
<dbReference type="InterPro" id="IPR012677">
    <property type="entry name" value="Nucleotide-bd_a/b_plait_sf"/>
</dbReference>
<accession>R9P8B5</accession>
<sequence>MIPRSDRMLFRAEDIPTMSCKSPPLHSSKIKAFNRMPPPTTTATRCSNGKRVTAGKEPRKPRIDAPATPWRPRISRKTPSAALNEHDQPSPLDRKAAGSTLDFELGSKLAPATISPAPTSATLVTEADNGDQPRMAADAYRRDDQQPPTPRLEQGENWRTDRWRLLRPETSDYIGQHAFRPDTVRQQPPAFRHFPRASTHGVEGAAYQASARREMDMSDETNVYVNGLPTEMNDHMLYLLGSACGVVISHKSMIDRQTGMCKGFGFLMYASNEMARHAVEWLNSHGFIASFAKESFSARLRRMADTSSTNVYLSNLPLKFTVLQLEQLFAPYPIASLKILYDVHGENRGVGFVRLFDRATAKECIERLHGRMLPGTTLPLQVRFADSEAQKHLKHNVSQKQTLESLGLFPSQRNPHHPMMAADTRGPESFWQHGAAERIRSASELNVAVAHARLNSHSLHGPPLPMSNPPFADQSKMGRVGLGIHWPDSAAWPLTHSAPTLPSGMIPSETAARVMVSGAEGGTFERPYFMSPVAGREWIEDKPFGGHPAGYAAVPFIPPPGLTPAHRHAHYMEHRDATFKSGNEAPTPTLKPGYGGSRHMRNRNRDNARDLASKSDSTGVRAVSDPMAMLAAQTRIRAALGMPDRVRAAVSADNSIDEGPEAVADTSIVSTTSPSGSSDVSCDEDDSLSVEIQIRDLRLGH</sequence>
<protein>
    <submittedName>
        <fullName evidence="6">Polyadenylate-binding protein</fullName>
    </submittedName>
</protein>
<evidence type="ECO:0000256" key="1">
    <source>
        <dbReference type="ARBA" id="ARBA00022737"/>
    </source>
</evidence>
<dbReference type="HOGENOM" id="CLU_463898_0_0_1"/>
<feature type="compositionally biased region" description="Basic and acidic residues" evidence="4">
    <location>
        <begin position="84"/>
        <end position="96"/>
    </location>
</feature>
<dbReference type="AlphaFoldDB" id="R9P8B5"/>
<dbReference type="eggNOG" id="KOG4733">
    <property type="taxonomic scope" value="Eukaryota"/>
</dbReference>
<dbReference type="InterPro" id="IPR035979">
    <property type="entry name" value="RBD_domain_sf"/>
</dbReference>
<dbReference type="EMBL" id="DF238810">
    <property type="protein sequence ID" value="GAC97584.1"/>
    <property type="molecule type" value="Genomic_DNA"/>
</dbReference>
<dbReference type="GeneID" id="24110450"/>
<keyword evidence="2 3" id="KW-0694">RNA-binding</keyword>
<organism evidence="6 7">
    <name type="scientific">Pseudozyma hubeiensis (strain SY62)</name>
    <name type="common">Yeast</name>
    <dbReference type="NCBI Taxonomy" id="1305764"/>
    <lineage>
        <taxon>Eukaryota</taxon>
        <taxon>Fungi</taxon>
        <taxon>Dikarya</taxon>
        <taxon>Basidiomycota</taxon>
        <taxon>Ustilaginomycotina</taxon>
        <taxon>Ustilaginomycetes</taxon>
        <taxon>Ustilaginales</taxon>
        <taxon>Ustilaginaceae</taxon>
        <taxon>Pseudozyma</taxon>
    </lineage>
</organism>
<feature type="region of interest" description="Disordered" evidence="4">
    <location>
        <begin position="577"/>
        <end position="621"/>
    </location>
</feature>
<dbReference type="SUPFAM" id="SSF54928">
    <property type="entry name" value="RNA-binding domain, RBD"/>
    <property type="match status" value="2"/>
</dbReference>
<dbReference type="InterPro" id="IPR002343">
    <property type="entry name" value="Hud_Sxl_RNA"/>
</dbReference>
<gene>
    <name evidence="6" type="ORF">PHSY_005170</name>
</gene>
<dbReference type="OrthoDB" id="271725at2759"/>
<evidence type="ECO:0000256" key="3">
    <source>
        <dbReference type="PROSITE-ProRule" id="PRU00176"/>
    </source>
</evidence>
<feature type="region of interest" description="Disordered" evidence="4">
    <location>
        <begin position="651"/>
        <end position="687"/>
    </location>
</feature>